<proteinExistence type="predicted"/>
<feature type="compositionally biased region" description="Polar residues" evidence="1">
    <location>
        <begin position="11"/>
        <end position="26"/>
    </location>
</feature>
<dbReference type="AlphaFoldDB" id="A0A5B7HNF4"/>
<sequence length="150" mass="17095">MSHRARLTHAHTLTRTPLTASPHTPAKSNLSMVQQFGITRARFSPVASAIARPRVALFRPPRTSEKHHHHYYTTTCILLYDYHSHHYSTTAIHHLHHTSLLLLLLLLHKVPIPSRNQIVARQKLERHTVASLHDDKITRNDLCGVALSLL</sequence>
<evidence type="ECO:0000313" key="3">
    <source>
        <dbReference type="Proteomes" id="UP000324222"/>
    </source>
</evidence>
<gene>
    <name evidence="2" type="ORF">E2C01_065530</name>
</gene>
<reference evidence="2 3" key="1">
    <citation type="submission" date="2019-05" db="EMBL/GenBank/DDBJ databases">
        <title>Another draft genome of Portunus trituberculatus and its Hox gene families provides insights of decapod evolution.</title>
        <authorList>
            <person name="Jeong J.-H."/>
            <person name="Song I."/>
            <person name="Kim S."/>
            <person name="Choi T."/>
            <person name="Kim D."/>
            <person name="Ryu S."/>
            <person name="Kim W."/>
        </authorList>
    </citation>
    <scope>NUCLEOTIDE SEQUENCE [LARGE SCALE GENOMIC DNA]</scope>
    <source>
        <tissue evidence="2">Muscle</tissue>
    </source>
</reference>
<organism evidence="2 3">
    <name type="scientific">Portunus trituberculatus</name>
    <name type="common">Swimming crab</name>
    <name type="synonym">Neptunus trituberculatus</name>
    <dbReference type="NCBI Taxonomy" id="210409"/>
    <lineage>
        <taxon>Eukaryota</taxon>
        <taxon>Metazoa</taxon>
        <taxon>Ecdysozoa</taxon>
        <taxon>Arthropoda</taxon>
        <taxon>Crustacea</taxon>
        <taxon>Multicrustacea</taxon>
        <taxon>Malacostraca</taxon>
        <taxon>Eumalacostraca</taxon>
        <taxon>Eucarida</taxon>
        <taxon>Decapoda</taxon>
        <taxon>Pleocyemata</taxon>
        <taxon>Brachyura</taxon>
        <taxon>Eubrachyura</taxon>
        <taxon>Portunoidea</taxon>
        <taxon>Portunidae</taxon>
        <taxon>Portuninae</taxon>
        <taxon>Portunus</taxon>
    </lineage>
</organism>
<feature type="region of interest" description="Disordered" evidence="1">
    <location>
        <begin position="1"/>
        <end position="26"/>
    </location>
</feature>
<evidence type="ECO:0000256" key="1">
    <source>
        <dbReference type="SAM" id="MobiDB-lite"/>
    </source>
</evidence>
<evidence type="ECO:0000313" key="2">
    <source>
        <dbReference type="EMBL" id="MPC71259.1"/>
    </source>
</evidence>
<dbReference type="EMBL" id="VSRR010032590">
    <property type="protein sequence ID" value="MPC71259.1"/>
    <property type="molecule type" value="Genomic_DNA"/>
</dbReference>
<name>A0A5B7HNF4_PORTR</name>
<comment type="caution">
    <text evidence="2">The sequence shown here is derived from an EMBL/GenBank/DDBJ whole genome shotgun (WGS) entry which is preliminary data.</text>
</comment>
<accession>A0A5B7HNF4</accession>
<protein>
    <submittedName>
        <fullName evidence="2">Uncharacterized protein</fullName>
    </submittedName>
</protein>
<keyword evidence="3" id="KW-1185">Reference proteome</keyword>
<dbReference type="Proteomes" id="UP000324222">
    <property type="component" value="Unassembled WGS sequence"/>
</dbReference>